<dbReference type="EMBL" id="WXXV01000002">
    <property type="protein sequence ID" value="MBE7694417.1"/>
    <property type="molecule type" value="Genomic_DNA"/>
</dbReference>
<dbReference type="Pfam" id="PF01936">
    <property type="entry name" value="NYN"/>
    <property type="match status" value="1"/>
</dbReference>
<dbReference type="InterPro" id="IPR041966">
    <property type="entry name" value="LOTUS-like"/>
</dbReference>
<accession>A0AAP1WFK8</accession>
<gene>
    <name evidence="3" type="ORF">F7645_03090</name>
</gene>
<dbReference type="InterPro" id="IPR025605">
    <property type="entry name" value="OST-HTH/LOTUS_dom"/>
</dbReference>
<organism evidence="3 4">
    <name type="scientific">Tenacibaculum finnmarkense genomovar finnmarkense</name>
    <dbReference type="NCBI Taxonomy" id="1458503"/>
    <lineage>
        <taxon>Bacteria</taxon>
        <taxon>Pseudomonadati</taxon>
        <taxon>Bacteroidota</taxon>
        <taxon>Flavobacteriia</taxon>
        <taxon>Flavobacteriales</taxon>
        <taxon>Flavobacteriaceae</taxon>
        <taxon>Tenacibaculum</taxon>
        <taxon>Tenacibaculum finnmarkense</taxon>
    </lineage>
</organism>
<name>A0AAP1WFK8_9FLAO</name>
<evidence type="ECO:0000259" key="2">
    <source>
        <dbReference type="PROSITE" id="PS51644"/>
    </source>
</evidence>
<feature type="compositionally biased region" description="Basic and acidic residues" evidence="1">
    <location>
        <begin position="165"/>
        <end position="189"/>
    </location>
</feature>
<reference evidence="3 4" key="1">
    <citation type="journal article" date="2020" name="Int. J. Syst. Evol. Microbiol.">
        <title>Tenacibaculum piscium sp. nov., isolated from skin ulcers of sea-farmed fish, and description of Tenacibaculum finnmarkense sp. nov. with subdivision into genomovars finnmarkense and ulcerans.</title>
        <authorList>
            <person name="Olsen A.B."/>
            <person name="Spilsberg B."/>
            <person name="Nilsen H.K."/>
            <person name="Lagesen K."/>
            <person name="Gulla S."/>
            <person name="Avendano-Herrera R."/>
            <person name="Irgang R."/>
            <person name="Duchaud E."/>
            <person name="Colquhoun D.J."/>
        </authorList>
    </citation>
    <scope>NUCLEOTIDE SEQUENCE [LARGE SCALE GENOMIC DNA]</scope>
    <source>
        <strain evidence="3 4">TNO037</strain>
    </source>
</reference>
<dbReference type="PROSITE" id="PS51644">
    <property type="entry name" value="HTH_OST"/>
    <property type="match status" value="1"/>
</dbReference>
<evidence type="ECO:0000256" key="1">
    <source>
        <dbReference type="SAM" id="MobiDB-lite"/>
    </source>
</evidence>
<dbReference type="Proteomes" id="UP000806077">
    <property type="component" value="Unassembled WGS sequence"/>
</dbReference>
<feature type="domain" description="HTH OST-type" evidence="2">
    <location>
        <begin position="204"/>
        <end position="279"/>
    </location>
</feature>
<comment type="caution">
    <text evidence="3">The sequence shown here is derived from an EMBL/GenBank/DDBJ whole genome shotgun (WGS) entry which is preliminary data.</text>
</comment>
<feature type="region of interest" description="Disordered" evidence="1">
    <location>
        <begin position="165"/>
        <end position="202"/>
    </location>
</feature>
<dbReference type="Pfam" id="PF12872">
    <property type="entry name" value="OST-HTH"/>
    <property type="match status" value="1"/>
</dbReference>
<sequence>MQNKNIAMLIDGDNAQPKYLKNIMEETSKHGRIIIKRIYGDWSSEFMKSWKKKLSTFSIKPMQEFAYTTGKNATDIALVIDAMDILHQQEIAIFCIVSSDSDFTGLANRVRESGRVVLGIGKNQTPKSFVNACDTFIFTEDFKQEISIEKLEKLLEEKPTSIKSTEKETSIAVDKKDKKDKVKEKDREKGKSKKNKKKSKLKKNNKIDANFLRKAFLMAHQENGKVQLSHISNEIRRLDTGFNVKKHGFKNFISMFKSFENDFETICQNNSTVLIKIKN</sequence>
<dbReference type="GO" id="GO:0004540">
    <property type="term" value="F:RNA nuclease activity"/>
    <property type="evidence" value="ECO:0007669"/>
    <property type="project" value="InterPro"/>
</dbReference>
<dbReference type="PANTHER" id="PTHR35811:SF1">
    <property type="entry name" value="HTH OST-TYPE DOMAIN-CONTAINING PROTEIN"/>
    <property type="match status" value="1"/>
</dbReference>
<dbReference type="AlphaFoldDB" id="A0AAP1WFK8"/>
<keyword evidence="4" id="KW-1185">Reference proteome</keyword>
<dbReference type="Gene3D" id="3.40.50.1010">
    <property type="entry name" value="5'-nuclease"/>
    <property type="match status" value="1"/>
</dbReference>
<dbReference type="InterPro" id="IPR021139">
    <property type="entry name" value="NYN"/>
</dbReference>
<proteinExistence type="predicted"/>
<feature type="compositionally biased region" description="Basic residues" evidence="1">
    <location>
        <begin position="190"/>
        <end position="202"/>
    </location>
</feature>
<evidence type="ECO:0000313" key="4">
    <source>
        <dbReference type="Proteomes" id="UP000806077"/>
    </source>
</evidence>
<protein>
    <submittedName>
        <fullName evidence="3">NYN domain-containing protein</fullName>
    </submittedName>
</protein>
<dbReference type="PANTHER" id="PTHR35811">
    <property type="entry name" value="SLR1870 PROTEIN"/>
    <property type="match status" value="1"/>
</dbReference>
<dbReference type="Gene3D" id="3.30.420.610">
    <property type="entry name" value="LOTUS domain-like"/>
    <property type="match status" value="1"/>
</dbReference>
<evidence type="ECO:0000313" key="3">
    <source>
        <dbReference type="EMBL" id="MBE7694417.1"/>
    </source>
</evidence>
<dbReference type="RefSeq" id="WP_101955650.1">
    <property type="nucleotide sequence ID" value="NZ_JAJHTL010000001.1"/>
</dbReference>
<dbReference type="CDD" id="cd11297">
    <property type="entry name" value="PIN_LabA-like_N_1"/>
    <property type="match status" value="1"/>
</dbReference>